<sequence length="399" mass="42027">MQAAQARRTSLGFGPLVAAVLALTLMVGACTYPPASGPTPAATATTTPPLDVPAVDFFAQAMLAQGATAVVAEVSIRGNKWVKSYGVRNLNTRDAADVTDRIPAGGITKSMVAVSVLKLVQEGTINLDEPVSTYLPEFDSLVQATAPITVRSLLNHTSGLAEPTAPMLKAQPLKQAIQTRFSPEDLLKLAGTEPWVERLAPQFIYSDANYAALALIIEKYRGRPLGDVLATDIFDPLGLSRTSLAPPNRSEQGLIHVYSTVNGELLDVTEPEFQVGSAGAGVISSVGDLNVFYAALMRGRLLGRTALAEMRTTNSANYGLGLERWNDDCTNGFYFGHGGSTLGFGGITVTSGDGTRQLSIGIAYPPNTEAESDALDTALTQPVSGKLRDLAITTLDGLC</sequence>
<dbReference type="PANTHER" id="PTHR46825">
    <property type="entry name" value="D-ALANYL-D-ALANINE-CARBOXYPEPTIDASE/ENDOPEPTIDASE AMPH"/>
    <property type="match status" value="1"/>
</dbReference>
<dbReference type="RefSeq" id="WP_133203670.1">
    <property type="nucleotide sequence ID" value="NZ_SMRU01000007.1"/>
</dbReference>
<dbReference type="PANTHER" id="PTHR46825:SF7">
    <property type="entry name" value="D-ALANYL-D-ALANINE CARBOXYPEPTIDASE"/>
    <property type="match status" value="1"/>
</dbReference>
<dbReference type="InterPro" id="IPR001466">
    <property type="entry name" value="Beta-lactam-related"/>
</dbReference>
<dbReference type="Proteomes" id="UP000295511">
    <property type="component" value="Unassembled WGS sequence"/>
</dbReference>
<gene>
    <name evidence="2" type="ORF">E1809_07890</name>
</gene>
<keyword evidence="2" id="KW-0378">Hydrolase</keyword>
<proteinExistence type="predicted"/>
<evidence type="ECO:0000259" key="1">
    <source>
        <dbReference type="Pfam" id="PF00144"/>
    </source>
</evidence>
<dbReference type="Pfam" id="PF00144">
    <property type="entry name" value="Beta-lactamase"/>
    <property type="match status" value="1"/>
</dbReference>
<comment type="caution">
    <text evidence="2">The sequence shown here is derived from an EMBL/GenBank/DDBJ whole genome shotgun (WGS) entry which is preliminary data.</text>
</comment>
<feature type="domain" description="Beta-lactamase-related" evidence="1">
    <location>
        <begin position="60"/>
        <end position="364"/>
    </location>
</feature>
<accession>A0A4R5KRA5</accession>
<organism evidence="2 3">
    <name type="scientific">Arthrobacter terricola</name>
    <dbReference type="NCBI Taxonomy" id="2547396"/>
    <lineage>
        <taxon>Bacteria</taxon>
        <taxon>Bacillati</taxon>
        <taxon>Actinomycetota</taxon>
        <taxon>Actinomycetes</taxon>
        <taxon>Micrococcales</taxon>
        <taxon>Micrococcaceae</taxon>
        <taxon>Arthrobacter</taxon>
    </lineage>
</organism>
<dbReference type="EMBL" id="SMRU01000007">
    <property type="protein sequence ID" value="TDF97912.1"/>
    <property type="molecule type" value="Genomic_DNA"/>
</dbReference>
<dbReference type="SUPFAM" id="SSF56601">
    <property type="entry name" value="beta-lactamase/transpeptidase-like"/>
    <property type="match status" value="1"/>
</dbReference>
<reference evidence="2 3" key="1">
    <citation type="submission" date="2019-03" db="EMBL/GenBank/DDBJ databases">
        <title>Whole genome sequence of Arthrobacter sp JH1-1.</title>
        <authorList>
            <person name="Trinh H.N."/>
        </authorList>
    </citation>
    <scope>NUCLEOTIDE SEQUENCE [LARGE SCALE GENOMIC DNA]</scope>
    <source>
        <strain evidence="2 3">JH1-1</strain>
    </source>
</reference>
<dbReference type="OrthoDB" id="9809635at2"/>
<protein>
    <submittedName>
        <fullName evidence="2">Class A beta-lactamase-related serine hydrolase</fullName>
    </submittedName>
</protein>
<dbReference type="InterPro" id="IPR050491">
    <property type="entry name" value="AmpC-like"/>
</dbReference>
<name>A0A4R5KRA5_9MICC</name>
<dbReference type="InterPro" id="IPR012338">
    <property type="entry name" value="Beta-lactam/transpept-like"/>
</dbReference>
<dbReference type="AlphaFoldDB" id="A0A4R5KRA5"/>
<evidence type="ECO:0000313" key="3">
    <source>
        <dbReference type="Proteomes" id="UP000295511"/>
    </source>
</evidence>
<keyword evidence="3" id="KW-1185">Reference proteome</keyword>
<dbReference type="PROSITE" id="PS51257">
    <property type="entry name" value="PROKAR_LIPOPROTEIN"/>
    <property type="match status" value="1"/>
</dbReference>
<evidence type="ECO:0000313" key="2">
    <source>
        <dbReference type="EMBL" id="TDF97912.1"/>
    </source>
</evidence>
<dbReference type="GO" id="GO:0016787">
    <property type="term" value="F:hydrolase activity"/>
    <property type="evidence" value="ECO:0007669"/>
    <property type="project" value="UniProtKB-KW"/>
</dbReference>
<dbReference type="Gene3D" id="3.40.710.10">
    <property type="entry name" value="DD-peptidase/beta-lactamase superfamily"/>
    <property type="match status" value="1"/>
</dbReference>